<dbReference type="Gene3D" id="3.30.160.60">
    <property type="entry name" value="Classic Zinc Finger"/>
    <property type="match status" value="2"/>
</dbReference>
<dbReference type="EMBL" id="VOIH02000006">
    <property type="protein sequence ID" value="KAF3444840.1"/>
    <property type="molecule type" value="Genomic_DNA"/>
</dbReference>
<dbReference type="InterPro" id="IPR013087">
    <property type="entry name" value="Znf_C2H2_type"/>
</dbReference>
<keyword evidence="1" id="KW-0862">Zinc</keyword>
<gene>
    <name evidence="4" type="ORF">FNV43_RR14533</name>
</gene>
<proteinExistence type="predicted"/>
<accession>A0A8K0H3G6</accession>
<feature type="domain" description="C2H2-type" evidence="3">
    <location>
        <begin position="413"/>
        <end position="440"/>
    </location>
</feature>
<dbReference type="SUPFAM" id="SSF57667">
    <property type="entry name" value="beta-beta-alpha zinc fingers"/>
    <property type="match status" value="3"/>
</dbReference>
<name>A0A8K0H3G6_9ROSA</name>
<dbReference type="OrthoDB" id="6077919at2759"/>
<organism evidence="4 5">
    <name type="scientific">Rhamnella rubrinervis</name>
    <dbReference type="NCBI Taxonomy" id="2594499"/>
    <lineage>
        <taxon>Eukaryota</taxon>
        <taxon>Viridiplantae</taxon>
        <taxon>Streptophyta</taxon>
        <taxon>Embryophyta</taxon>
        <taxon>Tracheophyta</taxon>
        <taxon>Spermatophyta</taxon>
        <taxon>Magnoliopsida</taxon>
        <taxon>eudicotyledons</taxon>
        <taxon>Gunneridae</taxon>
        <taxon>Pentapetalae</taxon>
        <taxon>rosids</taxon>
        <taxon>fabids</taxon>
        <taxon>Rosales</taxon>
        <taxon>Rhamnaceae</taxon>
        <taxon>rhamnoid group</taxon>
        <taxon>Rhamneae</taxon>
        <taxon>Rhamnella</taxon>
    </lineage>
</organism>
<dbReference type="GO" id="GO:0008270">
    <property type="term" value="F:zinc ion binding"/>
    <property type="evidence" value="ECO:0007669"/>
    <property type="project" value="UniProtKB-KW"/>
</dbReference>
<reference evidence="4" key="1">
    <citation type="submission" date="2020-03" db="EMBL/GenBank/DDBJ databases">
        <title>A high-quality chromosome-level genome assembly of a woody plant with both climbing and erect habits, Rhamnella rubrinervis.</title>
        <authorList>
            <person name="Lu Z."/>
            <person name="Yang Y."/>
            <person name="Zhu X."/>
            <person name="Sun Y."/>
        </authorList>
    </citation>
    <scope>NUCLEOTIDE SEQUENCE</scope>
    <source>
        <strain evidence="4">BYM</strain>
        <tissue evidence="4">Leaf</tissue>
    </source>
</reference>
<comment type="caution">
    <text evidence="4">The sequence shown here is derived from an EMBL/GenBank/DDBJ whole genome shotgun (WGS) entry which is preliminary data.</text>
</comment>
<evidence type="ECO:0000259" key="3">
    <source>
        <dbReference type="PROSITE" id="PS50157"/>
    </source>
</evidence>
<dbReference type="PANTHER" id="PTHR46869:SF9">
    <property type="entry name" value="C2H2-TYPE DOMAIN-CONTAINING PROTEIN"/>
    <property type="match status" value="1"/>
</dbReference>
<keyword evidence="5" id="KW-1185">Reference proteome</keyword>
<protein>
    <recommendedName>
        <fullName evidence="3">C2H2-type domain-containing protein</fullName>
    </recommendedName>
</protein>
<evidence type="ECO:0000313" key="5">
    <source>
        <dbReference type="Proteomes" id="UP000796880"/>
    </source>
</evidence>
<dbReference type="PROSITE" id="PS50157">
    <property type="entry name" value="ZINC_FINGER_C2H2_2"/>
    <property type="match status" value="5"/>
</dbReference>
<dbReference type="PROSITE" id="PS00028">
    <property type="entry name" value="ZINC_FINGER_C2H2_1"/>
    <property type="match status" value="5"/>
</dbReference>
<dbReference type="SMART" id="SM00355">
    <property type="entry name" value="ZnF_C2H2"/>
    <property type="match status" value="5"/>
</dbReference>
<feature type="domain" description="C2H2-type" evidence="3">
    <location>
        <begin position="495"/>
        <end position="517"/>
    </location>
</feature>
<feature type="domain" description="C2H2-type" evidence="3">
    <location>
        <begin position="113"/>
        <end position="135"/>
    </location>
</feature>
<evidence type="ECO:0000256" key="1">
    <source>
        <dbReference type="PROSITE-ProRule" id="PRU00042"/>
    </source>
</evidence>
<feature type="region of interest" description="Disordered" evidence="2">
    <location>
        <begin position="35"/>
        <end position="74"/>
    </location>
</feature>
<keyword evidence="1" id="KW-0863">Zinc-finger</keyword>
<feature type="domain" description="C2H2-type" evidence="3">
    <location>
        <begin position="9"/>
        <end position="36"/>
    </location>
</feature>
<evidence type="ECO:0000256" key="2">
    <source>
        <dbReference type="SAM" id="MobiDB-lite"/>
    </source>
</evidence>
<dbReference type="AlphaFoldDB" id="A0A8K0H3G6"/>
<feature type="domain" description="C2H2-type" evidence="3">
    <location>
        <begin position="83"/>
        <end position="110"/>
    </location>
</feature>
<dbReference type="Proteomes" id="UP000796880">
    <property type="component" value="Unassembled WGS sequence"/>
</dbReference>
<dbReference type="InterPro" id="IPR036236">
    <property type="entry name" value="Znf_C2H2_sf"/>
</dbReference>
<dbReference type="PANTHER" id="PTHR46869">
    <property type="entry name" value="C2H2-LIKE ZINC FINGER PROTEIN"/>
    <property type="match status" value="1"/>
</dbReference>
<sequence>MKQDQETRHFCKLCKKCFSSGKVLGGHMRSHMVKNSAKMEKKHGRTNMDTEGDGEPAGYGLRENPKKSWKFSGSGREISGPENLCKICGKVFDSMRALFGHMRHHSGKRRKGIRCKECGEEFESLRALTDHTKSHPERFRVSNQSSSVSTQKLFVESQYSSETSGVVRRKRSRRLRYRISTNSSSANLTESSSYVAEPEQEVLEVAVTLLMLSKGIRHCGRDSSVTESSDNNSATFEVKSPNQRHLVVGKDGGNSICDDDESLKTKKPRLERLKSTLSMVMNAFDEKKVSEFCENHSGFASVEEKVVKMEVSIERFYRDVSYKMPSMDGESAFELDDTEIKNKSHNGMRMSVDPLEVESDENFREEIRLVKPSLRNAAMVDACFDQVKDSCTKKMCASSASETSDDSPRKDVYKCRTCNKIFHSHQGLGGHQKIHRTPKSSYTLQIEDDPESFCNTKTFSEIEAKSKVVEIEFNEDLMVQEMDKETVTNNEGKEFKCLVCFKVFASGQALGGHKRAHFIKGSETGAEQIALLKQELSDTCDEDIDDHIVRAEDEAKAGIELKSWWRKNDHKHGLLVGPMPN</sequence>
<dbReference type="Pfam" id="PF13912">
    <property type="entry name" value="zf-C2H2_6"/>
    <property type="match status" value="5"/>
</dbReference>
<evidence type="ECO:0000313" key="4">
    <source>
        <dbReference type="EMBL" id="KAF3444840.1"/>
    </source>
</evidence>
<keyword evidence="1" id="KW-0479">Metal-binding</keyword>